<name>A0A1Y1WZV9_9FUNG</name>
<reference evidence="2 3" key="2">
    <citation type="submission" date="2016-08" db="EMBL/GenBank/DDBJ databases">
        <title>Pervasive Adenine N6-methylation of Active Genes in Fungi.</title>
        <authorList>
            <consortium name="DOE Joint Genome Institute"/>
            <person name="Mondo S.J."/>
            <person name="Dannebaum R.O."/>
            <person name="Kuo R.C."/>
            <person name="Labutti K."/>
            <person name="Haridas S."/>
            <person name="Kuo A."/>
            <person name="Salamov A."/>
            <person name="Ahrendt S.R."/>
            <person name="Lipzen A."/>
            <person name="Sullivan W."/>
            <person name="Andreopoulos W.B."/>
            <person name="Clum A."/>
            <person name="Lindquist E."/>
            <person name="Daum C."/>
            <person name="Ramamoorthy G.K."/>
            <person name="Gryganskyi A."/>
            <person name="Culley D."/>
            <person name="Magnuson J.K."/>
            <person name="James T.Y."/>
            <person name="O'Malley M.A."/>
            <person name="Stajich J.E."/>
            <person name="Spatafora J.W."/>
            <person name="Visel A."/>
            <person name="Grigoriev I.V."/>
        </authorList>
    </citation>
    <scope>NUCLEOTIDE SEQUENCE [LARGE SCALE GENOMIC DNA]</scope>
    <source>
        <strain evidence="2 3">S4</strain>
    </source>
</reference>
<evidence type="ECO:0000313" key="3">
    <source>
        <dbReference type="Proteomes" id="UP000193944"/>
    </source>
</evidence>
<proteinExistence type="predicted"/>
<feature type="signal peptide" evidence="1">
    <location>
        <begin position="1"/>
        <end position="27"/>
    </location>
</feature>
<gene>
    <name evidence="2" type="ORF">BCR32DRAFT_328333</name>
</gene>
<sequence>MYTFNLKFESKLFIFFLLILNITFVLGSSCVKRNGLEIKNNVPNYADQCHFVEDGLQCQWSINGGYLIFTTVSRQRCQHYQLNKNDVYMSCSTPPQRIYHKKGSNISTTSFFKIGTPNDSYFECIVYHVKDKSIRNSSKNSVSVCSGVIQNGEKAINHDSFYEDWVKKSNSLKPIDMVMYTCYCKNEKDWNKQCKYVIDDVSAYFKHYAVPLFK</sequence>
<keyword evidence="3" id="KW-1185">Reference proteome</keyword>
<dbReference type="EMBL" id="MCFG01000192">
    <property type="protein sequence ID" value="ORX78972.1"/>
    <property type="molecule type" value="Genomic_DNA"/>
</dbReference>
<comment type="caution">
    <text evidence="2">The sequence shown here is derived from an EMBL/GenBank/DDBJ whole genome shotgun (WGS) entry which is preliminary data.</text>
</comment>
<organism evidence="2 3">
    <name type="scientific">Anaeromyces robustus</name>
    <dbReference type="NCBI Taxonomy" id="1754192"/>
    <lineage>
        <taxon>Eukaryota</taxon>
        <taxon>Fungi</taxon>
        <taxon>Fungi incertae sedis</taxon>
        <taxon>Chytridiomycota</taxon>
        <taxon>Chytridiomycota incertae sedis</taxon>
        <taxon>Neocallimastigomycetes</taxon>
        <taxon>Neocallimastigales</taxon>
        <taxon>Neocallimastigaceae</taxon>
        <taxon>Anaeromyces</taxon>
    </lineage>
</organism>
<dbReference type="AlphaFoldDB" id="A0A1Y1WZV9"/>
<dbReference type="Proteomes" id="UP000193944">
    <property type="component" value="Unassembled WGS sequence"/>
</dbReference>
<evidence type="ECO:0000256" key="1">
    <source>
        <dbReference type="SAM" id="SignalP"/>
    </source>
</evidence>
<keyword evidence="1" id="KW-0732">Signal</keyword>
<protein>
    <submittedName>
        <fullName evidence="2">Uncharacterized protein</fullName>
    </submittedName>
</protein>
<accession>A0A1Y1WZV9</accession>
<evidence type="ECO:0000313" key="2">
    <source>
        <dbReference type="EMBL" id="ORX78972.1"/>
    </source>
</evidence>
<dbReference type="PROSITE" id="PS51257">
    <property type="entry name" value="PROKAR_LIPOPROTEIN"/>
    <property type="match status" value="1"/>
</dbReference>
<reference evidence="2 3" key="1">
    <citation type="submission" date="2016-08" db="EMBL/GenBank/DDBJ databases">
        <title>A Parts List for Fungal Cellulosomes Revealed by Comparative Genomics.</title>
        <authorList>
            <consortium name="DOE Joint Genome Institute"/>
            <person name="Haitjema C.H."/>
            <person name="Gilmore S.P."/>
            <person name="Henske J.K."/>
            <person name="Solomon K.V."/>
            <person name="De Groot R."/>
            <person name="Kuo A."/>
            <person name="Mondo S.J."/>
            <person name="Salamov A.A."/>
            <person name="Labutti K."/>
            <person name="Zhao Z."/>
            <person name="Chiniquy J."/>
            <person name="Barry K."/>
            <person name="Brewer H.M."/>
            <person name="Purvine S.O."/>
            <person name="Wright A.T."/>
            <person name="Boxma B."/>
            <person name="Van Alen T."/>
            <person name="Hackstein J.H."/>
            <person name="Baker S.E."/>
            <person name="Grigoriev I.V."/>
            <person name="O'Malley M.A."/>
        </authorList>
    </citation>
    <scope>NUCLEOTIDE SEQUENCE [LARGE SCALE GENOMIC DNA]</scope>
    <source>
        <strain evidence="2 3">S4</strain>
    </source>
</reference>
<feature type="chain" id="PRO_5012982751" evidence="1">
    <location>
        <begin position="28"/>
        <end position="214"/>
    </location>
</feature>